<dbReference type="GO" id="GO:0016491">
    <property type="term" value="F:oxidoreductase activity"/>
    <property type="evidence" value="ECO:0007669"/>
    <property type="project" value="UniProtKB-KW"/>
</dbReference>
<dbReference type="InterPro" id="IPR036291">
    <property type="entry name" value="NAD(P)-bd_dom_sf"/>
</dbReference>
<dbReference type="RefSeq" id="WP_203747872.1">
    <property type="nucleotide sequence ID" value="NZ_BONF01000020.1"/>
</dbReference>
<dbReference type="SUPFAM" id="SSF51735">
    <property type="entry name" value="NAD(P)-binding Rossmann-fold domains"/>
    <property type="match status" value="1"/>
</dbReference>
<keyword evidence="1" id="KW-0560">Oxidoreductase</keyword>
<comment type="similarity">
    <text evidence="2">Belongs to the short-chain dehydrogenases/reductases (SDR) family.</text>
</comment>
<evidence type="ECO:0008006" key="5">
    <source>
        <dbReference type="Google" id="ProtNLM"/>
    </source>
</evidence>
<name>A0A8J3JH68_9ACTN</name>
<dbReference type="PANTHER" id="PTHR43157:SF31">
    <property type="entry name" value="PHOSPHATIDYLINOSITOL-GLYCAN BIOSYNTHESIS CLASS F PROTEIN"/>
    <property type="match status" value="1"/>
</dbReference>
<comment type="caution">
    <text evidence="3">The sequence shown here is derived from an EMBL/GenBank/DDBJ whole genome shotgun (WGS) entry which is preliminary data.</text>
</comment>
<evidence type="ECO:0000256" key="1">
    <source>
        <dbReference type="ARBA" id="ARBA00023002"/>
    </source>
</evidence>
<evidence type="ECO:0000313" key="4">
    <source>
        <dbReference type="Proteomes" id="UP000601223"/>
    </source>
</evidence>
<dbReference type="Proteomes" id="UP000601223">
    <property type="component" value="Unassembled WGS sequence"/>
</dbReference>
<reference evidence="3 4" key="1">
    <citation type="submission" date="2021-01" db="EMBL/GenBank/DDBJ databases">
        <title>Whole genome shotgun sequence of Catellatospora bangladeshensis NBRC 107357.</title>
        <authorList>
            <person name="Komaki H."/>
            <person name="Tamura T."/>
        </authorList>
    </citation>
    <scope>NUCLEOTIDE SEQUENCE [LARGE SCALE GENOMIC DNA]</scope>
    <source>
        <strain evidence="3 4">NBRC 107357</strain>
    </source>
</reference>
<evidence type="ECO:0000313" key="3">
    <source>
        <dbReference type="EMBL" id="GIF82544.1"/>
    </source>
</evidence>
<sequence length="270" mass="28800">MEDLTRHAVITGATSGIGQAAAVALARQGWQVTVVGRDPGRLDATLGVVRQAAAGPAPAGLLADFADLSQVRELAAKLSGQRVDVLANNAGLVVGKRVTTVDGHELTIQTNHLAPFLLTTLLREQLAPGARIVNTASMAHTWGAVDPADLDRTRGRYSSWLAYGASKRANIMFAAEAARRWPELLSFSFHPGVVRTRFGTPIARLFYKIGPGLATPEQGADQLVWLATADPAQLQNGAYYVLRKVTAPHRQARDAQQAAALWEASEAAVR</sequence>
<keyword evidence="4" id="KW-1185">Reference proteome</keyword>
<dbReference type="Gene3D" id="3.40.50.720">
    <property type="entry name" value="NAD(P)-binding Rossmann-like Domain"/>
    <property type="match status" value="1"/>
</dbReference>
<protein>
    <recommendedName>
        <fullName evidence="5">SDR family NAD(P)-dependent oxidoreductase</fullName>
    </recommendedName>
</protein>
<dbReference type="PRINTS" id="PR00081">
    <property type="entry name" value="GDHRDH"/>
</dbReference>
<organism evidence="3 4">
    <name type="scientific">Catellatospora bangladeshensis</name>
    <dbReference type="NCBI Taxonomy" id="310355"/>
    <lineage>
        <taxon>Bacteria</taxon>
        <taxon>Bacillati</taxon>
        <taxon>Actinomycetota</taxon>
        <taxon>Actinomycetes</taxon>
        <taxon>Micromonosporales</taxon>
        <taxon>Micromonosporaceae</taxon>
        <taxon>Catellatospora</taxon>
    </lineage>
</organism>
<proteinExistence type="inferred from homology"/>
<dbReference type="AlphaFoldDB" id="A0A8J3JH68"/>
<dbReference type="Pfam" id="PF00106">
    <property type="entry name" value="adh_short"/>
    <property type="match status" value="1"/>
</dbReference>
<dbReference type="EMBL" id="BONF01000020">
    <property type="protein sequence ID" value="GIF82544.1"/>
    <property type="molecule type" value="Genomic_DNA"/>
</dbReference>
<accession>A0A8J3JH68</accession>
<gene>
    <name evidence="3" type="ORF">Cba03nite_38930</name>
</gene>
<evidence type="ECO:0000256" key="2">
    <source>
        <dbReference type="RuleBase" id="RU000363"/>
    </source>
</evidence>
<dbReference type="PANTHER" id="PTHR43157">
    <property type="entry name" value="PHOSPHATIDYLINOSITOL-GLYCAN BIOSYNTHESIS CLASS F PROTEIN-RELATED"/>
    <property type="match status" value="1"/>
</dbReference>
<dbReference type="PRINTS" id="PR00080">
    <property type="entry name" value="SDRFAMILY"/>
</dbReference>
<dbReference type="InterPro" id="IPR002347">
    <property type="entry name" value="SDR_fam"/>
</dbReference>